<dbReference type="Gene3D" id="3.40.50.300">
    <property type="entry name" value="P-loop containing nucleotide triphosphate hydrolases"/>
    <property type="match status" value="1"/>
</dbReference>
<evidence type="ECO:0000313" key="1">
    <source>
        <dbReference type="EMBL" id="AHJ88503.1"/>
    </source>
</evidence>
<name>W8EJV4_9CAUD</name>
<dbReference type="GeneID" id="18505867"/>
<dbReference type="EMBL" id="KJ433976">
    <property type="protein sequence ID" value="AHJ88503.1"/>
    <property type="molecule type" value="Genomic_DNA"/>
</dbReference>
<evidence type="ECO:0000313" key="2">
    <source>
        <dbReference type="Proteomes" id="UP000203096"/>
    </source>
</evidence>
<dbReference type="InterPro" id="IPR040717">
    <property type="entry name" value="Ploop_nt_kinase3"/>
</dbReference>
<accession>W8EJV4</accession>
<organism evidence="1 2">
    <name type="scientific">Mycobacterium phage Julie1</name>
    <dbReference type="NCBI Taxonomy" id="1463812"/>
    <lineage>
        <taxon>Viruses</taxon>
        <taxon>Duplodnaviria</taxon>
        <taxon>Heunggongvirae</taxon>
        <taxon>Uroviricota</taxon>
        <taxon>Caudoviricetes</taxon>
        <taxon>Bclasvirinae</taxon>
        <taxon>Julieunavirus</taxon>
        <taxon>Julieunavirus julie1</taxon>
    </lineage>
</organism>
<reference evidence="1 2" key="1">
    <citation type="journal article" date="2014" name="Genome Announc.">
        <title>Complete genome sequences of nine mycobacteriophages.</title>
        <authorList>
            <person name="Franceschelli J.J."/>
            <person name="Suarez C.A."/>
            <person name="Teran L."/>
            <person name="Raya R.R."/>
            <person name="Morbidoni H.R."/>
        </authorList>
    </citation>
    <scope>NUCLEOTIDE SEQUENCE [LARGE SCALE GENOMIC DNA]</scope>
</reference>
<proteinExistence type="predicted"/>
<dbReference type="Proteomes" id="UP000203096">
    <property type="component" value="Segment"/>
</dbReference>
<protein>
    <submittedName>
        <fullName evidence="1">Terminase small subunit</fullName>
    </submittedName>
</protein>
<keyword evidence="2" id="KW-1185">Reference proteome</keyword>
<dbReference type="KEGG" id="vg:18505867"/>
<dbReference type="SUPFAM" id="SSF52540">
    <property type="entry name" value="P-loop containing nucleoside triphosphate hydrolases"/>
    <property type="match status" value="1"/>
</dbReference>
<gene>
    <name evidence="1" type="ORF">Jolie1_03</name>
</gene>
<dbReference type="Pfam" id="PF18751">
    <property type="entry name" value="Ploopntkinase3"/>
    <property type="match status" value="1"/>
</dbReference>
<dbReference type="InterPro" id="IPR027417">
    <property type="entry name" value="P-loop_NTPase"/>
</dbReference>
<dbReference type="RefSeq" id="YP_009009203.1">
    <property type="nucleotide sequence ID" value="NC_023600.1"/>
</dbReference>
<sequence length="191" mass="20646">MTARLIYLVGQPGSGKSTLMSKLTAAFDRHKIAPNDAYPVAHDVLTERVTGEVVGAELGVRRELFSGTDALPSSIIDKAAPWVRSQPYPLLLAEGARLANRRFIDAALEGGYEVTLVLLDHNDAEDWRKVRSKAIGKTQNPSWVKGRLSASRNLADALTGPAYQGKAVSVVRGHPDPILSVLKTGVPELRL</sequence>